<name>A0A7D9L6K2_PARCT</name>
<evidence type="ECO:0000313" key="1">
    <source>
        <dbReference type="EMBL" id="CAB4026249.1"/>
    </source>
</evidence>
<evidence type="ECO:0000313" key="2">
    <source>
        <dbReference type="Proteomes" id="UP001152795"/>
    </source>
</evidence>
<gene>
    <name evidence="1" type="ORF">PACLA_8A071744</name>
</gene>
<organism evidence="1 2">
    <name type="scientific">Paramuricea clavata</name>
    <name type="common">Red gorgonian</name>
    <name type="synonym">Violescent sea-whip</name>
    <dbReference type="NCBI Taxonomy" id="317549"/>
    <lineage>
        <taxon>Eukaryota</taxon>
        <taxon>Metazoa</taxon>
        <taxon>Cnidaria</taxon>
        <taxon>Anthozoa</taxon>
        <taxon>Octocorallia</taxon>
        <taxon>Malacalcyonacea</taxon>
        <taxon>Plexauridae</taxon>
        <taxon>Paramuricea</taxon>
    </lineage>
</organism>
<dbReference type="Proteomes" id="UP001152795">
    <property type="component" value="Unassembled WGS sequence"/>
</dbReference>
<dbReference type="EMBL" id="CACRXK020014095">
    <property type="protein sequence ID" value="CAB4026249.1"/>
    <property type="molecule type" value="Genomic_DNA"/>
</dbReference>
<reference evidence="1" key="1">
    <citation type="submission" date="2020-04" db="EMBL/GenBank/DDBJ databases">
        <authorList>
            <person name="Alioto T."/>
            <person name="Alioto T."/>
            <person name="Gomez Garrido J."/>
        </authorList>
    </citation>
    <scope>NUCLEOTIDE SEQUENCE</scope>
    <source>
        <strain evidence="1">A484AB</strain>
    </source>
</reference>
<sequence>MADEGRTRIVEFSNQTESGMISRAIIALCIFVKGNFHKNAINRTKNIETEYFTVYLLLAYLEDNFTAAWDYVNMPYRKIISLH</sequence>
<dbReference type="AlphaFoldDB" id="A0A7D9L6K2"/>
<keyword evidence="2" id="KW-1185">Reference proteome</keyword>
<protein>
    <submittedName>
        <fullName evidence="1">Uncharacterized protein</fullName>
    </submittedName>
</protein>
<proteinExistence type="predicted"/>
<comment type="caution">
    <text evidence="1">The sequence shown here is derived from an EMBL/GenBank/DDBJ whole genome shotgun (WGS) entry which is preliminary data.</text>
</comment>
<accession>A0A7D9L6K2</accession>